<reference evidence="1" key="1">
    <citation type="journal article" date="2023" name="Mol. Ecol. Resour.">
        <title>Chromosome-level genome assembly of a triploid poplar Populus alba 'Berolinensis'.</title>
        <authorList>
            <person name="Chen S."/>
            <person name="Yu Y."/>
            <person name="Wang X."/>
            <person name="Wang S."/>
            <person name="Zhang T."/>
            <person name="Zhou Y."/>
            <person name="He R."/>
            <person name="Meng N."/>
            <person name="Wang Y."/>
            <person name="Liu W."/>
            <person name="Liu Z."/>
            <person name="Liu J."/>
            <person name="Guo Q."/>
            <person name="Huang H."/>
            <person name="Sederoff R.R."/>
            <person name="Wang G."/>
            <person name="Qu G."/>
            <person name="Chen S."/>
        </authorList>
    </citation>
    <scope>NUCLEOTIDE SEQUENCE</scope>
    <source>
        <strain evidence="1">SC-2020</strain>
    </source>
</reference>
<gene>
    <name evidence="1" type="ORF">NC653_009357</name>
</gene>
<name>A0AAD6R970_9ROSI</name>
<accession>A0AAD6R970</accession>
<dbReference type="AlphaFoldDB" id="A0AAD6R970"/>
<dbReference type="EMBL" id="JAQIZT010000003">
    <property type="protein sequence ID" value="KAJ7004473.1"/>
    <property type="molecule type" value="Genomic_DNA"/>
</dbReference>
<organism evidence="1 2">
    <name type="scientific">Populus alba x Populus x berolinensis</name>
    <dbReference type="NCBI Taxonomy" id="444605"/>
    <lineage>
        <taxon>Eukaryota</taxon>
        <taxon>Viridiplantae</taxon>
        <taxon>Streptophyta</taxon>
        <taxon>Embryophyta</taxon>
        <taxon>Tracheophyta</taxon>
        <taxon>Spermatophyta</taxon>
        <taxon>Magnoliopsida</taxon>
        <taxon>eudicotyledons</taxon>
        <taxon>Gunneridae</taxon>
        <taxon>Pentapetalae</taxon>
        <taxon>rosids</taxon>
        <taxon>fabids</taxon>
        <taxon>Malpighiales</taxon>
        <taxon>Salicaceae</taxon>
        <taxon>Saliceae</taxon>
        <taxon>Populus</taxon>
    </lineage>
</organism>
<evidence type="ECO:0000313" key="1">
    <source>
        <dbReference type="EMBL" id="KAJ7004473.1"/>
    </source>
</evidence>
<dbReference type="Proteomes" id="UP001164929">
    <property type="component" value="Chromosome 3"/>
</dbReference>
<sequence length="52" mass="6038">MVGPPHHHHHLLLSTTSLFRTHVCQCAYDPRIMCFSIFYLFSFGFGIDTEIL</sequence>
<keyword evidence="2" id="KW-1185">Reference proteome</keyword>
<protein>
    <submittedName>
        <fullName evidence="1">Uncharacterized protein</fullName>
    </submittedName>
</protein>
<proteinExistence type="predicted"/>
<evidence type="ECO:0000313" key="2">
    <source>
        <dbReference type="Proteomes" id="UP001164929"/>
    </source>
</evidence>
<comment type="caution">
    <text evidence="1">The sequence shown here is derived from an EMBL/GenBank/DDBJ whole genome shotgun (WGS) entry which is preliminary data.</text>
</comment>